<dbReference type="AlphaFoldDB" id="A0A7J8T0Z1"/>
<feature type="region of interest" description="Disordered" evidence="2">
    <location>
        <begin position="145"/>
        <end position="173"/>
    </location>
</feature>
<protein>
    <submittedName>
        <fullName evidence="3">Uncharacterized protein</fullName>
    </submittedName>
</protein>
<dbReference type="GO" id="GO:0001709">
    <property type="term" value="P:cell fate determination"/>
    <property type="evidence" value="ECO:0007669"/>
    <property type="project" value="TreeGrafter"/>
</dbReference>
<evidence type="ECO:0000313" key="4">
    <source>
        <dbReference type="Proteomes" id="UP000593561"/>
    </source>
</evidence>
<evidence type="ECO:0000256" key="2">
    <source>
        <dbReference type="SAM" id="MobiDB-lite"/>
    </source>
</evidence>
<feature type="non-terminal residue" evidence="3">
    <location>
        <position position="173"/>
    </location>
</feature>
<name>A0A7J8T0Z1_GOSDV</name>
<keyword evidence="4" id="KW-1185">Reference proteome</keyword>
<dbReference type="InterPro" id="IPR040361">
    <property type="entry name" value="TPD1"/>
</dbReference>
<feature type="non-terminal residue" evidence="3">
    <location>
        <position position="1"/>
    </location>
</feature>
<sequence length="173" mass="18653">AISSLSGQPGFNLTGFCNSSLTRADSRRPNDPHLNNRTPLDAFGVMDIVNARIANITISQSQTGKTVENKPGWKATVKNDCICTQSDLKLNSNWFQTVEDVESSVIYSRGAEAFEGATPRIGGRKPKGFLYLFAASVDFLKTPNSDLGLKRPKEPNRRFSPFPTTADGGAGAG</sequence>
<feature type="compositionally biased region" description="Basic and acidic residues" evidence="2">
    <location>
        <begin position="148"/>
        <end position="157"/>
    </location>
</feature>
<proteinExistence type="predicted"/>
<dbReference type="EMBL" id="JABFAC010000013">
    <property type="protein sequence ID" value="MBA0631755.1"/>
    <property type="molecule type" value="Genomic_DNA"/>
</dbReference>
<comment type="caution">
    <text evidence="3">The sequence shown here is derived from an EMBL/GenBank/DDBJ whole genome shotgun (WGS) entry which is preliminary data.</text>
</comment>
<dbReference type="Pfam" id="PF24068">
    <property type="entry name" value="TPD1_C"/>
    <property type="match status" value="1"/>
</dbReference>
<evidence type="ECO:0000256" key="1">
    <source>
        <dbReference type="ARBA" id="ARBA00022729"/>
    </source>
</evidence>
<accession>A0A7J8T0Z1</accession>
<keyword evidence="1" id="KW-0732">Signal</keyword>
<organism evidence="3 4">
    <name type="scientific">Gossypium davidsonii</name>
    <name type="common">Davidson's cotton</name>
    <name type="synonym">Gossypium klotzschianum subsp. davidsonii</name>
    <dbReference type="NCBI Taxonomy" id="34287"/>
    <lineage>
        <taxon>Eukaryota</taxon>
        <taxon>Viridiplantae</taxon>
        <taxon>Streptophyta</taxon>
        <taxon>Embryophyta</taxon>
        <taxon>Tracheophyta</taxon>
        <taxon>Spermatophyta</taxon>
        <taxon>Magnoliopsida</taxon>
        <taxon>eudicotyledons</taxon>
        <taxon>Gunneridae</taxon>
        <taxon>Pentapetalae</taxon>
        <taxon>rosids</taxon>
        <taxon>malvids</taxon>
        <taxon>Malvales</taxon>
        <taxon>Malvaceae</taxon>
        <taxon>Malvoideae</taxon>
        <taxon>Gossypium</taxon>
    </lineage>
</organism>
<gene>
    <name evidence="3" type="ORF">Godav_000599</name>
</gene>
<dbReference type="Proteomes" id="UP000593561">
    <property type="component" value="Unassembled WGS sequence"/>
</dbReference>
<dbReference type="PANTHER" id="PTHR33184:SF72">
    <property type="entry name" value="BETA-1,3-N-ACETYLGLUCOSAMINYLTRANSFERASE FAMILY PROTEIN"/>
    <property type="match status" value="1"/>
</dbReference>
<evidence type="ECO:0000313" key="3">
    <source>
        <dbReference type="EMBL" id="MBA0631755.1"/>
    </source>
</evidence>
<reference evidence="3 4" key="1">
    <citation type="journal article" date="2019" name="Genome Biol. Evol.">
        <title>Insights into the evolution of the New World diploid cottons (Gossypium, subgenus Houzingenia) based on genome sequencing.</title>
        <authorList>
            <person name="Grover C.E."/>
            <person name="Arick M.A. 2nd"/>
            <person name="Thrash A."/>
            <person name="Conover J.L."/>
            <person name="Sanders W.S."/>
            <person name="Peterson D.G."/>
            <person name="Frelichowski J.E."/>
            <person name="Scheffler J.A."/>
            <person name="Scheffler B.E."/>
            <person name="Wendel J.F."/>
        </authorList>
    </citation>
    <scope>NUCLEOTIDE SEQUENCE [LARGE SCALE GENOMIC DNA]</scope>
    <source>
        <strain evidence="3">27</strain>
        <tissue evidence="3">Leaf</tissue>
    </source>
</reference>
<dbReference type="PANTHER" id="PTHR33184">
    <property type="entry name" value="PROTEIN TAPETUM DETERMINANT 1-LIKE-RELATED"/>
    <property type="match status" value="1"/>
</dbReference>